<gene>
    <name evidence="7" type="ORF">O0931_02985</name>
</gene>
<proteinExistence type="predicted"/>
<dbReference type="RefSeq" id="WP_269414064.1">
    <property type="nucleotide sequence ID" value="NZ_JAPWGL010000001.1"/>
</dbReference>
<comment type="subcellular location">
    <subcellularLocation>
        <location evidence="1">Membrane</location>
        <topology evidence="1">Multi-pass membrane protein</topology>
    </subcellularLocation>
</comment>
<evidence type="ECO:0000313" key="8">
    <source>
        <dbReference type="Proteomes" id="UP001144341"/>
    </source>
</evidence>
<keyword evidence="8" id="KW-1185">Reference proteome</keyword>
<keyword evidence="4 5" id="KW-0472">Membrane</keyword>
<evidence type="ECO:0000259" key="6">
    <source>
        <dbReference type="Pfam" id="PF04893"/>
    </source>
</evidence>
<reference evidence="7" key="1">
    <citation type="submission" date="2022-12" db="EMBL/GenBank/DDBJ databases">
        <title>Genome sequence of SJ11.</title>
        <authorList>
            <person name="Woo H."/>
        </authorList>
    </citation>
    <scope>NUCLEOTIDE SEQUENCE</scope>
    <source>
        <strain evidence="7">SJ11</strain>
    </source>
</reference>
<organism evidence="7 8">
    <name type="scientific">Pedobacter rhodius</name>
    <dbReference type="NCBI Taxonomy" id="3004098"/>
    <lineage>
        <taxon>Bacteria</taxon>
        <taxon>Pseudomonadati</taxon>
        <taxon>Bacteroidota</taxon>
        <taxon>Sphingobacteriia</taxon>
        <taxon>Sphingobacteriales</taxon>
        <taxon>Sphingobacteriaceae</taxon>
        <taxon>Pedobacter</taxon>
    </lineage>
</organism>
<dbReference type="InterPro" id="IPR006977">
    <property type="entry name" value="Yip1_dom"/>
</dbReference>
<feature type="transmembrane region" description="Helical" evidence="5">
    <location>
        <begin position="58"/>
        <end position="80"/>
    </location>
</feature>
<sequence length="189" mass="21752">MSALKYVWFTASSLFKWPERTFAYIVNRLGDEQKNLLMGIYLTVNWLNALVITKPEKILEFFLGSCFILPISFFVLLFVYKIGSTILVFLVDRFGDKIDDFNAELVVIYSSLPVWICFSILALPLKLIDLDNEIFVIIPLIYQGYLLYKGSLTLTNLSQKNAVFVSFIYVTLPFLLHGLLTVVVLKVWN</sequence>
<name>A0ABT4KTL5_9SPHI</name>
<feature type="domain" description="Yip1" evidence="6">
    <location>
        <begin position="14"/>
        <end position="175"/>
    </location>
</feature>
<evidence type="ECO:0000256" key="4">
    <source>
        <dbReference type="ARBA" id="ARBA00023136"/>
    </source>
</evidence>
<evidence type="ECO:0000256" key="3">
    <source>
        <dbReference type="ARBA" id="ARBA00022989"/>
    </source>
</evidence>
<evidence type="ECO:0000256" key="2">
    <source>
        <dbReference type="ARBA" id="ARBA00022692"/>
    </source>
</evidence>
<feature type="transmembrane region" description="Helical" evidence="5">
    <location>
        <begin position="134"/>
        <end position="150"/>
    </location>
</feature>
<comment type="caution">
    <text evidence="7">The sequence shown here is derived from an EMBL/GenBank/DDBJ whole genome shotgun (WGS) entry which is preliminary data.</text>
</comment>
<dbReference type="EMBL" id="JAPWGL010000001">
    <property type="protein sequence ID" value="MCZ4222255.1"/>
    <property type="molecule type" value="Genomic_DNA"/>
</dbReference>
<protein>
    <submittedName>
        <fullName evidence="7">YIP1 family protein</fullName>
    </submittedName>
</protein>
<feature type="transmembrane region" description="Helical" evidence="5">
    <location>
        <begin position="162"/>
        <end position="188"/>
    </location>
</feature>
<accession>A0ABT4KTL5</accession>
<feature type="transmembrane region" description="Helical" evidence="5">
    <location>
        <begin position="35"/>
        <end position="52"/>
    </location>
</feature>
<evidence type="ECO:0000256" key="5">
    <source>
        <dbReference type="SAM" id="Phobius"/>
    </source>
</evidence>
<dbReference type="Proteomes" id="UP001144341">
    <property type="component" value="Unassembled WGS sequence"/>
</dbReference>
<evidence type="ECO:0000256" key="1">
    <source>
        <dbReference type="ARBA" id="ARBA00004141"/>
    </source>
</evidence>
<keyword evidence="3 5" id="KW-1133">Transmembrane helix</keyword>
<evidence type="ECO:0000313" key="7">
    <source>
        <dbReference type="EMBL" id="MCZ4222255.1"/>
    </source>
</evidence>
<feature type="transmembrane region" description="Helical" evidence="5">
    <location>
        <begin position="101"/>
        <end position="122"/>
    </location>
</feature>
<dbReference type="Pfam" id="PF04893">
    <property type="entry name" value="Yip1"/>
    <property type="match status" value="1"/>
</dbReference>
<keyword evidence="2 5" id="KW-0812">Transmembrane</keyword>